<gene>
    <name evidence="4" type="ORF">P167DRAFT_431681</name>
</gene>
<proteinExistence type="predicted"/>
<dbReference type="Proteomes" id="UP000277580">
    <property type="component" value="Unassembled WGS sequence"/>
</dbReference>
<dbReference type="GO" id="GO:0008270">
    <property type="term" value="F:zinc ion binding"/>
    <property type="evidence" value="ECO:0007669"/>
    <property type="project" value="UniProtKB-KW"/>
</dbReference>
<feature type="domain" description="C2H2-type" evidence="3">
    <location>
        <begin position="199"/>
        <end position="226"/>
    </location>
</feature>
<dbReference type="InParanoid" id="A0A3N4LBS0"/>
<feature type="region of interest" description="Disordered" evidence="2">
    <location>
        <begin position="377"/>
        <end position="424"/>
    </location>
</feature>
<evidence type="ECO:0000259" key="3">
    <source>
        <dbReference type="PROSITE" id="PS50157"/>
    </source>
</evidence>
<sequence length="424" mass="44194">MMASTKDSSSSVSPRFPSRLPPSPTASVLPIKTPHHRTHSIGSVNSHRVTRRKSMSSTAGAANMAAVVQAVKEAAAEIPFSLPAPTGLAQSPGKAGKTPVLGNSGYPSPPSSLPTSTVVLGPTLSGGNSNSNIASAEENLQFPRKTGSLENGSGDSAIAEGYGPDAMKSAGGRRRASEGAHLVLGGAPGGSRARSGSELKCDKCGKGYKHSSCLTKHLWEHTPEWSYTSKLLISKHQQVQLLEAASILVSMNPSTTPPASNSGADHDSSSSSSEDTTPPPHSDIGSPTPRGIRNGAGKPGKRLSGSYPRSSTAPNATGFPSHFVQKHTTPRQRTRITPSEDEALASAIELLSCSFRTIGSPQPSLVVGSLLGRVNEVKREEEEEEDEGDVSMVDLEESGSEVGGWGGRRGSDEEEDGVFGRMEE</sequence>
<feature type="compositionally biased region" description="Low complexity" evidence="2">
    <location>
        <begin position="8"/>
        <end position="18"/>
    </location>
</feature>
<feature type="region of interest" description="Disordered" evidence="2">
    <location>
        <begin position="83"/>
        <end position="114"/>
    </location>
</feature>
<dbReference type="OrthoDB" id="2152896at2759"/>
<dbReference type="InterPro" id="IPR036236">
    <property type="entry name" value="Znf_C2H2_sf"/>
</dbReference>
<feature type="region of interest" description="Disordered" evidence="2">
    <location>
        <begin position="1"/>
        <end position="59"/>
    </location>
</feature>
<dbReference type="EMBL" id="ML119113">
    <property type="protein sequence ID" value="RPB15445.1"/>
    <property type="molecule type" value="Genomic_DNA"/>
</dbReference>
<feature type="compositionally biased region" description="Polar residues" evidence="2">
    <location>
        <begin position="252"/>
        <end position="263"/>
    </location>
</feature>
<feature type="compositionally biased region" description="Acidic residues" evidence="2">
    <location>
        <begin position="381"/>
        <end position="399"/>
    </location>
</feature>
<keyword evidence="1" id="KW-0479">Metal-binding</keyword>
<evidence type="ECO:0000256" key="2">
    <source>
        <dbReference type="SAM" id="MobiDB-lite"/>
    </source>
</evidence>
<evidence type="ECO:0000313" key="5">
    <source>
        <dbReference type="Proteomes" id="UP000277580"/>
    </source>
</evidence>
<dbReference type="AlphaFoldDB" id="A0A3N4LBS0"/>
<organism evidence="4 5">
    <name type="scientific">Morchella conica CCBAS932</name>
    <dbReference type="NCBI Taxonomy" id="1392247"/>
    <lineage>
        <taxon>Eukaryota</taxon>
        <taxon>Fungi</taxon>
        <taxon>Dikarya</taxon>
        <taxon>Ascomycota</taxon>
        <taxon>Pezizomycotina</taxon>
        <taxon>Pezizomycetes</taxon>
        <taxon>Pezizales</taxon>
        <taxon>Morchellaceae</taxon>
        <taxon>Morchella</taxon>
    </lineage>
</organism>
<dbReference type="SUPFAM" id="SSF57667">
    <property type="entry name" value="beta-beta-alpha zinc fingers"/>
    <property type="match status" value="1"/>
</dbReference>
<keyword evidence="5" id="KW-1185">Reference proteome</keyword>
<reference evidence="4 5" key="1">
    <citation type="journal article" date="2018" name="Nat. Ecol. Evol.">
        <title>Pezizomycetes genomes reveal the molecular basis of ectomycorrhizal truffle lifestyle.</title>
        <authorList>
            <person name="Murat C."/>
            <person name="Payen T."/>
            <person name="Noel B."/>
            <person name="Kuo A."/>
            <person name="Morin E."/>
            <person name="Chen J."/>
            <person name="Kohler A."/>
            <person name="Krizsan K."/>
            <person name="Balestrini R."/>
            <person name="Da Silva C."/>
            <person name="Montanini B."/>
            <person name="Hainaut M."/>
            <person name="Levati E."/>
            <person name="Barry K.W."/>
            <person name="Belfiori B."/>
            <person name="Cichocki N."/>
            <person name="Clum A."/>
            <person name="Dockter R.B."/>
            <person name="Fauchery L."/>
            <person name="Guy J."/>
            <person name="Iotti M."/>
            <person name="Le Tacon F."/>
            <person name="Lindquist E.A."/>
            <person name="Lipzen A."/>
            <person name="Malagnac F."/>
            <person name="Mello A."/>
            <person name="Molinier V."/>
            <person name="Miyauchi S."/>
            <person name="Poulain J."/>
            <person name="Riccioni C."/>
            <person name="Rubini A."/>
            <person name="Sitrit Y."/>
            <person name="Splivallo R."/>
            <person name="Traeger S."/>
            <person name="Wang M."/>
            <person name="Zifcakova L."/>
            <person name="Wipf D."/>
            <person name="Zambonelli A."/>
            <person name="Paolocci F."/>
            <person name="Nowrousian M."/>
            <person name="Ottonello S."/>
            <person name="Baldrian P."/>
            <person name="Spatafora J.W."/>
            <person name="Henrissat B."/>
            <person name="Nagy L.G."/>
            <person name="Aury J.M."/>
            <person name="Wincker P."/>
            <person name="Grigoriev I.V."/>
            <person name="Bonfante P."/>
            <person name="Martin F.M."/>
        </authorList>
    </citation>
    <scope>NUCLEOTIDE SEQUENCE [LARGE SCALE GENOMIC DNA]</scope>
    <source>
        <strain evidence="4 5">CCBAS932</strain>
    </source>
</reference>
<dbReference type="PROSITE" id="PS00028">
    <property type="entry name" value="ZINC_FINGER_C2H2_1"/>
    <property type="match status" value="1"/>
</dbReference>
<name>A0A3N4LBS0_9PEZI</name>
<feature type="region of interest" description="Disordered" evidence="2">
    <location>
        <begin position="252"/>
        <end position="337"/>
    </location>
</feature>
<dbReference type="PROSITE" id="PS50157">
    <property type="entry name" value="ZINC_FINGER_C2H2_2"/>
    <property type="match status" value="1"/>
</dbReference>
<dbReference type="STRING" id="1392247.A0A3N4LBS0"/>
<accession>A0A3N4LBS0</accession>
<protein>
    <recommendedName>
        <fullName evidence="3">C2H2-type domain-containing protein</fullName>
    </recommendedName>
</protein>
<keyword evidence="1" id="KW-0863">Zinc-finger</keyword>
<feature type="compositionally biased region" description="Basic residues" evidence="2">
    <location>
        <begin position="324"/>
        <end position="334"/>
    </location>
</feature>
<evidence type="ECO:0000313" key="4">
    <source>
        <dbReference type="EMBL" id="RPB15445.1"/>
    </source>
</evidence>
<dbReference type="InterPro" id="IPR013087">
    <property type="entry name" value="Znf_C2H2_type"/>
</dbReference>
<evidence type="ECO:0000256" key="1">
    <source>
        <dbReference type="PROSITE-ProRule" id="PRU00042"/>
    </source>
</evidence>
<keyword evidence="1" id="KW-0862">Zinc</keyword>